<dbReference type="SMART" id="SM00563">
    <property type="entry name" value="PlsC"/>
    <property type="match status" value="1"/>
</dbReference>
<evidence type="ECO:0000313" key="7">
    <source>
        <dbReference type="Proteomes" id="UP000241829"/>
    </source>
</evidence>
<evidence type="ECO:0000256" key="1">
    <source>
        <dbReference type="ARBA" id="ARBA00005189"/>
    </source>
</evidence>
<keyword evidence="7" id="KW-1185">Reference proteome</keyword>
<dbReference type="SUPFAM" id="SSF69593">
    <property type="entry name" value="Glycerol-3-phosphate (1)-acyltransferase"/>
    <property type="match status" value="1"/>
</dbReference>
<reference evidence="7" key="1">
    <citation type="submission" date="2018-03" db="EMBL/GenBank/DDBJ databases">
        <title>Genome sequencing of Melaminivora sp. strain SC2-7.</title>
        <authorList>
            <person name="Kim S.-J."/>
            <person name="Heo J."/>
            <person name="Ahn J.-H."/>
            <person name="Kwon S.-W."/>
        </authorList>
    </citation>
    <scope>NUCLEOTIDE SEQUENCE [LARGE SCALE GENOMIC DNA]</scope>
    <source>
        <strain evidence="7">SC2-7</strain>
    </source>
</reference>
<feature type="domain" description="Phospholipid/glycerol acyltransferase" evidence="5">
    <location>
        <begin position="76"/>
        <end position="191"/>
    </location>
</feature>
<name>A0A2P1NP92_9BURK</name>
<dbReference type="EMBL" id="CP027792">
    <property type="protein sequence ID" value="AVP58872.1"/>
    <property type="molecule type" value="Genomic_DNA"/>
</dbReference>
<keyword evidence="4" id="KW-1133">Transmembrane helix</keyword>
<evidence type="ECO:0000313" key="6">
    <source>
        <dbReference type="EMBL" id="AVP58872.1"/>
    </source>
</evidence>
<comment type="pathway">
    <text evidence="1">Lipid metabolism.</text>
</comment>
<keyword evidence="3 6" id="KW-0012">Acyltransferase</keyword>
<dbReference type="GO" id="GO:0003841">
    <property type="term" value="F:1-acylglycerol-3-phosphate O-acyltransferase activity"/>
    <property type="evidence" value="ECO:0007669"/>
    <property type="project" value="TreeGrafter"/>
</dbReference>
<dbReference type="InterPro" id="IPR002123">
    <property type="entry name" value="Plipid/glycerol_acylTrfase"/>
</dbReference>
<organism evidence="6 7">
    <name type="scientific">Pulveribacter suum</name>
    <dbReference type="NCBI Taxonomy" id="2116657"/>
    <lineage>
        <taxon>Bacteria</taxon>
        <taxon>Pseudomonadati</taxon>
        <taxon>Pseudomonadota</taxon>
        <taxon>Betaproteobacteria</taxon>
        <taxon>Burkholderiales</taxon>
        <taxon>Comamonadaceae</taxon>
        <taxon>Pulveribacter</taxon>
    </lineage>
</organism>
<evidence type="ECO:0000256" key="3">
    <source>
        <dbReference type="ARBA" id="ARBA00023315"/>
    </source>
</evidence>
<protein>
    <submittedName>
        <fullName evidence="6">1-acyl-sn-glycerol-3-phosphate acyltransferase</fullName>
    </submittedName>
</protein>
<accession>A0A2P1NP92</accession>
<dbReference type="Pfam" id="PF01553">
    <property type="entry name" value="Acyltransferase"/>
    <property type="match status" value="1"/>
</dbReference>
<dbReference type="PANTHER" id="PTHR10434:SF40">
    <property type="entry name" value="1-ACYL-SN-GLYCEROL-3-PHOSPHATE ACYLTRANSFERASE"/>
    <property type="match status" value="1"/>
</dbReference>
<keyword evidence="2 6" id="KW-0808">Transferase</keyword>
<keyword evidence="4" id="KW-0812">Transmembrane</keyword>
<evidence type="ECO:0000256" key="4">
    <source>
        <dbReference type="SAM" id="Phobius"/>
    </source>
</evidence>
<dbReference type="RefSeq" id="WP_106847420.1">
    <property type="nucleotide sequence ID" value="NZ_CP027792.1"/>
</dbReference>
<evidence type="ECO:0000259" key="5">
    <source>
        <dbReference type="SMART" id="SM00563"/>
    </source>
</evidence>
<dbReference type="AlphaFoldDB" id="A0A2P1NP92"/>
<dbReference type="OrthoDB" id="9812274at2"/>
<gene>
    <name evidence="6" type="ORF">C7H73_15130</name>
</gene>
<dbReference type="CDD" id="cd07989">
    <property type="entry name" value="LPLAT_AGPAT-like"/>
    <property type="match status" value="1"/>
</dbReference>
<keyword evidence="4" id="KW-0472">Membrane</keyword>
<dbReference type="GO" id="GO:0006654">
    <property type="term" value="P:phosphatidic acid biosynthetic process"/>
    <property type="evidence" value="ECO:0007669"/>
    <property type="project" value="TreeGrafter"/>
</dbReference>
<dbReference type="PANTHER" id="PTHR10434">
    <property type="entry name" value="1-ACYL-SN-GLYCEROL-3-PHOSPHATE ACYLTRANSFERASE"/>
    <property type="match status" value="1"/>
</dbReference>
<sequence length="248" mass="27398">MAFLRSLLHLLVMVVTVVPYTLGVLLARLFSGRSGPAYRVARAWLTLCIDAARWLVGIRTEVQGMEGLQALGAGGAVLLVKHQSTYETFLMPSLMPRPLAYVFKKELLRVPFFGWSIGSLDMIHIDRGQPTRAFARVLQQGRRLLAQGTWVIMFPEGTRIPRGQQGEYKSGGTRLAISAGVPVVPVAVTSARVWPAKAFVKRPGVVQVSVGRPIPTEGRKPEELMAEVQAWIESEMRRLDPEAYPAQP</sequence>
<feature type="transmembrane region" description="Helical" evidence="4">
    <location>
        <begin position="6"/>
        <end position="30"/>
    </location>
</feature>
<proteinExistence type="predicted"/>
<dbReference type="KEGG" id="melm:C7H73_15130"/>
<evidence type="ECO:0000256" key="2">
    <source>
        <dbReference type="ARBA" id="ARBA00022679"/>
    </source>
</evidence>
<dbReference type="Proteomes" id="UP000241829">
    <property type="component" value="Chromosome"/>
</dbReference>